<dbReference type="PANTHER" id="PTHR43441">
    <property type="entry name" value="RIBOSOMAL-PROTEIN-SERINE ACETYLTRANSFERASE"/>
    <property type="match status" value="1"/>
</dbReference>
<protein>
    <submittedName>
        <fullName evidence="2">Alanine acetyltransferase</fullName>
    </submittedName>
</protein>
<dbReference type="SUPFAM" id="SSF55729">
    <property type="entry name" value="Acyl-CoA N-acyltransferases (Nat)"/>
    <property type="match status" value="1"/>
</dbReference>
<evidence type="ECO:0000259" key="1">
    <source>
        <dbReference type="PROSITE" id="PS51186"/>
    </source>
</evidence>
<proteinExistence type="predicted"/>
<sequence>MFSFKVNEDISLELFQQHHKEELYELIDSNRAHLRARLQWVDKRQSPDDLTPIIPIWIRNYADNNGFDAGIRYRGELVGMVGLHYIDWKTKSTSIGYFLSEQAQGKGIVTTTIKALLNYIFSELKLNRVEIQCAVTNSKSFQIPERLGFKKEGITRDGQWLHDHYEDIVTYSMLAKEWTKEQSHT</sequence>
<dbReference type="AlphaFoldDB" id="A0A1J6X1M7"/>
<gene>
    <name evidence="2" type="ORF">BHE18_05185</name>
</gene>
<dbReference type="EMBL" id="MINN01000074">
    <property type="protein sequence ID" value="OIU72033.1"/>
    <property type="molecule type" value="Genomic_DNA"/>
</dbReference>
<accession>A0A1J6X1M7</accession>
<comment type="caution">
    <text evidence="2">The sequence shown here is derived from an EMBL/GenBank/DDBJ whole genome shotgun (WGS) entry which is preliminary data.</text>
</comment>
<dbReference type="InterPro" id="IPR000182">
    <property type="entry name" value="GNAT_dom"/>
</dbReference>
<dbReference type="GO" id="GO:1990189">
    <property type="term" value="F:protein N-terminal-serine acetyltransferase activity"/>
    <property type="evidence" value="ECO:0007669"/>
    <property type="project" value="TreeGrafter"/>
</dbReference>
<evidence type="ECO:0000313" key="3">
    <source>
        <dbReference type="Proteomes" id="UP000182062"/>
    </source>
</evidence>
<dbReference type="Gene3D" id="3.40.630.30">
    <property type="match status" value="1"/>
</dbReference>
<keyword evidence="2" id="KW-0808">Transferase</keyword>
<dbReference type="OrthoDB" id="9784707at2"/>
<reference evidence="2 3" key="1">
    <citation type="submission" date="2016-09" db="EMBL/GenBank/DDBJ databases">
        <title>Bacillus aquimaris SAMM genome sequence reveals colonization and biosurfactant production capacities.</title>
        <authorList>
            <person name="Waghmode S.R."/>
            <person name="Suryavanshi M.V."/>
        </authorList>
    </citation>
    <scope>NUCLEOTIDE SEQUENCE [LARGE SCALE GENOMIC DNA]</scope>
    <source>
        <strain evidence="2 3">SAMM</strain>
    </source>
</reference>
<name>A0A1J6X1M7_9BACI</name>
<dbReference type="GO" id="GO:0005737">
    <property type="term" value="C:cytoplasm"/>
    <property type="evidence" value="ECO:0007669"/>
    <property type="project" value="TreeGrafter"/>
</dbReference>
<dbReference type="Proteomes" id="UP000182062">
    <property type="component" value="Unassembled WGS sequence"/>
</dbReference>
<dbReference type="PROSITE" id="PS51186">
    <property type="entry name" value="GNAT"/>
    <property type="match status" value="1"/>
</dbReference>
<dbReference type="InterPro" id="IPR016181">
    <property type="entry name" value="Acyl_CoA_acyltransferase"/>
</dbReference>
<organism evidence="2 3">
    <name type="scientific">Rossellomorea aquimaris</name>
    <dbReference type="NCBI Taxonomy" id="189382"/>
    <lineage>
        <taxon>Bacteria</taxon>
        <taxon>Bacillati</taxon>
        <taxon>Bacillota</taxon>
        <taxon>Bacilli</taxon>
        <taxon>Bacillales</taxon>
        <taxon>Bacillaceae</taxon>
        <taxon>Rossellomorea</taxon>
    </lineage>
</organism>
<dbReference type="PANTHER" id="PTHR43441:SF12">
    <property type="entry name" value="RIBOSOMAL N-ACETYLTRANSFERASE YDAF-RELATED"/>
    <property type="match status" value="1"/>
</dbReference>
<dbReference type="InterPro" id="IPR051908">
    <property type="entry name" value="Ribosomal_N-acetyltransferase"/>
</dbReference>
<dbReference type="RefSeq" id="WP_071617698.1">
    <property type="nucleotide sequence ID" value="NZ_MINN01000074.1"/>
</dbReference>
<keyword evidence="3" id="KW-1185">Reference proteome</keyword>
<feature type="domain" description="N-acetyltransferase" evidence="1">
    <location>
        <begin position="25"/>
        <end position="172"/>
    </location>
</feature>
<evidence type="ECO:0000313" key="2">
    <source>
        <dbReference type="EMBL" id="OIU72033.1"/>
    </source>
</evidence>
<dbReference type="Pfam" id="PF13302">
    <property type="entry name" value="Acetyltransf_3"/>
    <property type="match status" value="1"/>
</dbReference>
<dbReference type="GO" id="GO:0008999">
    <property type="term" value="F:protein-N-terminal-alanine acetyltransferase activity"/>
    <property type="evidence" value="ECO:0007669"/>
    <property type="project" value="TreeGrafter"/>
</dbReference>